<protein>
    <submittedName>
        <fullName evidence="1">Uncharacterized protein</fullName>
    </submittedName>
</protein>
<proteinExistence type="predicted"/>
<dbReference type="AlphaFoldDB" id="A0A382RT29"/>
<organism evidence="1">
    <name type="scientific">marine metagenome</name>
    <dbReference type="NCBI Taxonomy" id="408172"/>
    <lineage>
        <taxon>unclassified sequences</taxon>
        <taxon>metagenomes</taxon>
        <taxon>ecological metagenomes</taxon>
    </lineage>
</organism>
<dbReference type="EMBL" id="UINC01123673">
    <property type="protein sequence ID" value="SVD00305.1"/>
    <property type="molecule type" value="Genomic_DNA"/>
</dbReference>
<name>A0A382RT29_9ZZZZ</name>
<sequence>MKAFDRIIFISISLGVWALLILQMVPEPIMGDYSIRNCGSVLKPCQVTTGMYRNQTDAFPPVHWSFEISPGLSSGERALPVVLKRN</sequence>
<gene>
    <name evidence="1" type="ORF">METZ01_LOCUS353159</name>
</gene>
<accession>A0A382RT29</accession>
<evidence type="ECO:0000313" key="1">
    <source>
        <dbReference type="EMBL" id="SVD00305.1"/>
    </source>
</evidence>
<reference evidence="1" key="1">
    <citation type="submission" date="2018-05" db="EMBL/GenBank/DDBJ databases">
        <authorList>
            <person name="Lanie J.A."/>
            <person name="Ng W.-L."/>
            <person name="Kazmierczak K.M."/>
            <person name="Andrzejewski T.M."/>
            <person name="Davidsen T.M."/>
            <person name="Wayne K.J."/>
            <person name="Tettelin H."/>
            <person name="Glass J.I."/>
            <person name="Rusch D."/>
            <person name="Podicherti R."/>
            <person name="Tsui H.-C.T."/>
            <person name="Winkler M.E."/>
        </authorList>
    </citation>
    <scope>NUCLEOTIDE SEQUENCE</scope>
</reference>